<dbReference type="AlphaFoldDB" id="A0A0W1AK81"/>
<accession>A0A0W1AK81</accession>
<dbReference type="PATRIC" id="fig|66969.6.peg.1092"/>
<keyword evidence="2" id="KW-1185">Reference proteome</keyword>
<sequence>MYTIDEIETVKKEVKKRIETCRIQGDSSLDLSKLELNRLGENRLVELMREIPKNVTILSLTNNVL</sequence>
<protein>
    <recommendedName>
        <fullName evidence="3">Leucine-rich repeat-containing protein</fullName>
    </recommendedName>
</protein>
<evidence type="ECO:0008006" key="3">
    <source>
        <dbReference type="Google" id="ProtNLM"/>
    </source>
</evidence>
<organism evidence="1 2">
    <name type="scientific">Legionella waltersii</name>
    <dbReference type="NCBI Taxonomy" id="66969"/>
    <lineage>
        <taxon>Bacteria</taxon>
        <taxon>Pseudomonadati</taxon>
        <taxon>Pseudomonadota</taxon>
        <taxon>Gammaproteobacteria</taxon>
        <taxon>Legionellales</taxon>
        <taxon>Legionellaceae</taxon>
        <taxon>Legionella</taxon>
    </lineage>
</organism>
<proteinExistence type="predicted"/>
<evidence type="ECO:0000313" key="2">
    <source>
        <dbReference type="Proteomes" id="UP000054729"/>
    </source>
</evidence>
<reference evidence="1 2" key="1">
    <citation type="submission" date="2015-11" db="EMBL/GenBank/DDBJ databases">
        <title>Genomic analysis of 38 Legionella species identifies large and diverse effector repertoires.</title>
        <authorList>
            <person name="Burstein D."/>
            <person name="Amaro F."/>
            <person name="Zusman T."/>
            <person name="Lifshitz Z."/>
            <person name="Cohen O."/>
            <person name="Gilbert J.A."/>
            <person name="Pupko T."/>
            <person name="Shuman H.A."/>
            <person name="Segal G."/>
        </authorList>
    </citation>
    <scope>NUCLEOTIDE SEQUENCE [LARGE SCALE GENOMIC DNA]</scope>
    <source>
        <strain evidence="1 2">ATCC 51914</strain>
    </source>
</reference>
<dbReference type="Proteomes" id="UP000054729">
    <property type="component" value="Unassembled WGS sequence"/>
</dbReference>
<gene>
    <name evidence="1" type="ORF">Lwal_1001</name>
</gene>
<name>A0A0W1AK81_9GAMM</name>
<comment type="caution">
    <text evidence="1">The sequence shown here is derived from an EMBL/GenBank/DDBJ whole genome shotgun (WGS) entry which is preliminary data.</text>
</comment>
<dbReference type="RefSeq" id="WP_058479814.1">
    <property type="nucleotide sequence ID" value="NZ_CAAAIQ010000031.1"/>
</dbReference>
<dbReference type="EMBL" id="LNZB01000020">
    <property type="protein sequence ID" value="KTD81749.1"/>
    <property type="molecule type" value="Genomic_DNA"/>
</dbReference>
<evidence type="ECO:0000313" key="1">
    <source>
        <dbReference type="EMBL" id="KTD81749.1"/>
    </source>
</evidence>